<dbReference type="RefSeq" id="WP_090733685.1">
    <property type="nucleotide sequence ID" value="NZ_FOHO01000004.1"/>
</dbReference>
<dbReference type="EMBL" id="FOHO01000004">
    <property type="protein sequence ID" value="SET29730.1"/>
    <property type="molecule type" value="Genomic_DNA"/>
</dbReference>
<dbReference type="Gene3D" id="3.50.50.60">
    <property type="entry name" value="FAD/NAD(P)-binding domain"/>
    <property type="match status" value="1"/>
</dbReference>
<protein>
    <submittedName>
        <fullName evidence="4">2-polyprenyl-6-methoxyphenol hydroxylase</fullName>
    </submittedName>
</protein>
<keyword evidence="2" id="KW-0503">Monooxygenase</keyword>
<dbReference type="Gene3D" id="3.30.9.30">
    <property type="match status" value="1"/>
</dbReference>
<dbReference type="Pfam" id="PF01494">
    <property type="entry name" value="FAD_binding_3"/>
    <property type="match status" value="1"/>
</dbReference>
<accession>A0A1I0DBQ2</accession>
<dbReference type="InterPro" id="IPR036188">
    <property type="entry name" value="FAD/NAD-bd_sf"/>
</dbReference>
<dbReference type="SUPFAM" id="SSF51905">
    <property type="entry name" value="FAD/NAD(P)-binding domain"/>
    <property type="match status" value="1"/>
</dbReference>
<dbReference type="NCBIfam" id="NF005720">
    <property type="entry name" value="PRK07538.1"/>
    <property type="match status" value="1"/>
</dbReference>
<evidence type="ECO:0000256" key="1">
    <source>
        <dbReference type="ARBA" id="ARBA00023002"/>
    </source>
</evidence>
<dbReference type="PRINTS" id="PR00420">
    <property type="entry name" value="RNGMNOXGNASE"/>
</dbReference>
<dbReference type="SUPFAM" id="SSF54373">
    <property type="entry name" value="FAD-linked reductases, C-terminal domain"/>
    <property type="match status" value="1"/>
</dbReference>
<evidence type="ECO:0000313" key="5">
    <source>
        <dbReference type="Proteomes" id="UP000199180"/>
    </source>
</evidence>
<dbReference type="Proteomes" id="UP000199180">
    <property type="component" value="Unassembled WGS sequence"/>
</dbReference>
<organism evidence="4 5">
    <name type="scientific">Paracoccus homiensis</name>
    <dbReference type="NCBI Taxonomy" id="364199"/>
    <lineage>
        <taxon>Bacteria</taxon>
        <taxon>Pseudomonadati</taxon>
        <taxon>Pseudomonadota</taxon>
        <taxon>Alphaproteobacteria</taxon>
        <taxon>Rhodobacterales</taxon>
        <taxon>Paracoccaceae</taxon>
        <taxon>Paracoccus</taxon>
    </lineage>
</organism>
<dbReference type="AlphaFoldDB" id="A0A1I0DBQ2"/>
<gene>
    <name evidence="4" type="ORF">SAMN04489858_10485</name>
</gene>
<keyword evidence="1" id="KW-0560">Oxidoreductase</keyword>
<dbReference type="PANTHER" id="PTHR13789">
    <property type="entry name" value="MONOOXYGENASE"/>
    <property type="match status" value="1"/>
</dbReference>
<feature type="domain" description="FAD-binding" evidence="3">
    <location>
        <begin position="2"/>
        <end position="360"/>
    </location>
</feature>
<evidence type="ECO:0000256" key="2">
    <source>
        <dbReference type="ARBA" id="ARBA00023033"/>
    </source>
</evidence>
<dbReference type="OrthoDB" id="4230779at2"/>
<name>A0A1I0DBQ2_9RHOB</name>
<dbReference type="STRING" id="364199.SAMN04489858_10485"/>
<evidence type="ECO:0000259" key="3">
    <source>
        <dbReference type="Pfam" id="PF01494"/>
    </source>
</evidence>
<dbReference type="InterPro" id="IPR050493">
    <property type="entry name" value="FAD-dep_Monooxygenase_BioMet"/>
</dbReference>
<dbReference type="GO" id="GO:0071949">
    <property type="term" value="F:FAD binding"/>
    <property type="evidence" value="ECO:0007669"/>
    <property type="project" value="InterPro"/>
</dbReference>
<proteinExistence type="predicted"/>
<dbReference type="InterPro" id="IPR002938">
    <property type="entry name" value="FAD-bd"/>
</dbReference>
<keyword evidence="5" id="KW-1185">Reference proteome</keyword>
<reference evidence="4 5" key="1">
    <citation type="submission" date="2016-10" db="EMBL/GenBank/DDBJ databases">
        <authorList>
            <person name="de Groot N.N."/>
        </authorList>
    </citation>
    <scope>NUCLEOTIDE SEQUENCE [LARGE SCALE GENOMIC DNA]</scope>
    <source>
        <strain evidence="4 5">DSM 17862</strain>
    </source>
</reference>
<evidence type="ECO:0000313" key="4">
    <source>
        <dbReference type="EMBL" id="SET29730.1"/>
    </source>
</evidence>
<dbReference type="PANTHER" id="PTHR13789:SF268">
    <property type="entry name" value="5-METHYLPHENAZINE-1-CARBOXYLATE 1-MONOOXYGENASE"/>
    <property type="match status" value="1"/>
</dbReference>
<sequence>MRVLIAGAGIGGLTTALMLHERGIPCQIWEAAREVREVGVGINILPHAIREFDALGLLDALDRIAVRTSHLYYYTRNGQLVWDEPRGMLAGHEVPQFSSHRGRLQKTLHDAVIARLGPDAVRCGRRLAGFVQDEGGVTAQFTDATEGGPSEIARGDVLICADGIHSTGRRHFYPDEGAPSWNGVSMWRGATMAPAWQNGTVMAIGGGFGAKLVLYPIAPRQSDGQQLMNWVVNVRTKDPAVSPPPPDNWSRKVALATVLPHARRFRVPGYDIEALIRATPEIFEYPMADRDPLPRWTFGRVTLLGDAAHPMYPVGSNGASQAVLDARCLADALKTQPHPRAGLWAYEAQRRPATAQVVAQNRKGGPEAVIDAVEKLAPAGFDDIDQVLPHADREALVKGYAQMAGFSDVKRIEV</sequence>
<dbReference type="GO" id="GO:0004497">
    <property type="term" value="F:monooxygenase activity"/>
    <property type="evidence" value="ECO:0007669"/>
    <property type="project" value="UniProtKB-KW"/>
</dbReference>